<name>A0ABT1LGF7_9HYPH</name>
<dbReference type="EMBL" id="JANCLU010000023">
    <property type="protein sequence ID" value="MCP8940589.1"/>
    <property type="molecule type" value="Genomic_DNA"/>
</dbReference>
<dbReference type="Pfam" id="PF00528">
    <property type="entry name" value="BPD_transp_1"/>
    <property type="match status" value="1"/>
</dbReference>
<evidence type="ECO:0000256" key="3">
    <source>
        <dbReference type="ARBA" id="ARBA00022475"/>
    </source>
</evidence>
<feature type="transmembrane region" description="Helical" evidence="7">
    <location>
        <begin position="182"/>
        <end position="201"/>
    </location>
</feature>
<dbReference type="PROSITE" id="PS50928">
    <property type="entry name" value="ABC_TM1"/>
    <property type="match status" value="1"/>
</dbReference>
<evidence type="ECO:0000313" key="10">
    <source>
        <dbReference type="Proteomes" id="UP001205890"/>
    </source>
</evidence>
<reference evidence="9 10" key="1">
    <citation type="submission" date="2022-07" db="EMBL/GenBank/DDBJ databases">
        <authorList>
            <person name="Li W.-J."/>
            <person name="Deng Q.-Q."/>
        </authorList>
    </citation>
    <scope>NUCLEOTIDE SEQUENCE [LARGE SCALE GENOMIC DNA]</scope>
    <source>
        <strain evidence="9 10">SYSU M60028</strain>
    </source>
</reference>
<gene>
    <name evidence="9" type="ORF">NK718_18850</name>
</gene>
<evidence type="ECO:0000256" key="7">
    <source>
        <dbReference type="RuleBase" id="RU363032"/>
    </source>
</evidence>
<keyword evidence="3" id="KW-1003">Cell membrane</keyword>
<keyword evidence="6 7" id="KW-0472">Membrane</keyword>
<sequence length="312" mass="33137">MSTEAASLPRAAAPPRPGVWAGLWEGHALPVVVVSLLIVALWYVGAVAMNADLQRSAFENAGQKTWTTAELVAGTLAQERPRLPAPHQVAEELWKTVVDTAPTSKRSLVYHAGITLSATVLGFLFGSVLGILLAVLIVHVRSLERSLMPWIVASQTIPIVALAPMIVIILNQLDVTGVVPKAAIAAYLSFFPVTVGMVKGLRSPDPLQLDLMRTYSASRLQTFLALRVPSSVPFLFASLKVGVAAALVGTVVAELTQSADGGFGARLLAGSYYGQTVQIWAALFAAALCACLLIAVVAFADRIVLRRMGYTR</sequence>
<dbReference type="InterPro" id="IPR000515">
    <property type="entry name" value="MetI-like"/>
</dbReference>
<feature type="transmembrane region" description="Helical" evidence="7">
    <location>
        <begin position="114"/>
        <end position="138"/>
    </location>
</feature>
<feature type="transmembrane region" description="Helical" evidence="7">
    <location>
        <begin position="277"/>
        <end position="300"/>
    </location>
</feature>
<dbReference type="SUPFAM" id="SSF161098">
    <property type="entry name" value="MetI-like"/>
    <property type="match status" value="1"/>
</dbReference>
<dbReference type="PANTHER" id="PTHR30151:SF20">
    <property type="entry name" value="ABC TRANSPORTER PERMEASE PROTEIN HI_0355-RELATED"/>
    <property type="match status" value="1"/>
</dbReference>
<comment type="caution">
    <text evidence="9">The sequence shown here is derived from an EMBL/GenBank/DDBJ whole genome shotgun (WGS) entry which is preliminary data.</text>
</comment>
<proteinExistence type="inferred from homology"/>
<organism evidence="9 10">
    <name type="scientific">Alsobacter ponti</name>
    <dbReference type="NCBI Taxonomy" id="2962936"/>
    <lineage>
        <taxon>Bacteria</taxon>
        <taxon>Pseudomonadati</taxon>
        <taxon>Pseudomonadota</taxon>
        <taxon>Alphaproteobacteria</taxon>
        <taxon>Hyphomicrobiales</taxon>
        <taxon>Alsobacteraceae</taxon>
        <taxon>Alsobacter</taxon>
    </lineage>
</organism>
<evidence type="ECO:0000256" key="6">
    <source>
        <dbReference type="ARBA" id="ARBA00023136"/>
    </source>
</evidence>
<comment type="similarity">
    <text evidence="7">Belongs to the binding-protein-dependent transport system permease family.</text>
</comment>
<feature type="domain" description="ABC transmembrane type-1" evidence="8">
    <location>
        <begin position="112"/>
        <end position="301"/>
    </location>
</feature>
<comment type="subcellular location">
    <subcellularLocation>
        <location evidence="1 7">Cell membrane</location>
        <topology evidence="1 7">Multi-pass membrane protein</topology>
    </subcellularLocation>
</comment>
<evidence type="ECO:0000313" key="9">
    <source>
        <dbReference type="EMBL" id="MCP8940589.1"/>
    </source>
</evidence>
<accession>A0ABT1LGF7</accession>
<dbReference type="RefSeq" id="WP_254745482.1">
    <property type="nucleotide sequence ID" value="NZ_JANCLU010000023.1"/>
</dbReference>
<feature type="transmembrane region" description="Helical" evidence="7">
    <location>
        <begin position="28"/>
        <end position="49"/>
    </location>
</feature>
<feature type="transmembrane region" description="Helical" evidence="7">
    <location>
        <begin position="150"/>
        <end position="170"/>
    </location>
</feature>
<dbReference type="Gene3D" id="1.10.3720.10">
    <property type="entry name" value="MetI-like"/>
    <property type="match status" value="1"/>
</dbReference>
<dbReference type="PANTHER" id="PTHR30151">
    <property type="entry name" value="ALKANE SULFONATE ABC TRANSPORTER-RELATED, MEMBRANE SUBUNIT"/>
    <property type="match status" value="1"/>
</dbReference>
<evidence type="ECO:0000256" key="2">
    <source>
        <dbReference type="ARBA" id="ARBA00022448"/>
    </source>
</evidence>
<dbReference type="InterPro" id="IPR035906">
    <property type="entry name" value="MetI-like_sf"/>
</dbReference>
<evidence type="ECO:0000256" key="5">
    <source>
        <dbReference type="ARBA" id="ARBA00022989"/>
    </source>
</evidence>
<keyword evidence="10" id="KW-1185">Reference proteome</keyword>
<evidence type="ECO:0000256" key="4">
    <source>
        <dbReference type="ARBA" id="ARBA00022692"/>
    </source>
</evidence>
<dbReference type="CDD" id="cd06261">
    <property type="entry name" value="TM_PBP2"/>
    <property type="match status" value="1"/>
</dbReference>
<dbReference type="Proteomes" id="UP001205890">
    <property type="component" value="Unassembled WGS sequence"/>
</dbReference>
<keyword evidence="5 7" id="KW-1133">Transmembrane helix</keyword>
<keyword evidence="2 7" id="KW-0813">Transport</keyword>
<keyword evidence="4 7" id="KW-0812">Transmembrane</keyword>
<evidence type="ECO:0000256" key="1">
    <source>
        <dbReference type="ARBA" id="ARBA00004651"/>
    </source>
</evidence>
<evidence type="ECO:0000259" key="8">
    <source>
        <dbReference type="PROSITE" id="PS50928"/>
    </source>
</evidence>
<protein>
    <submittedName>
        <fullName evidence="9">ABC transporter permease</fullName>
    </submittedName>
</protein>